<keyword evidence="1" id="KW-0067">ATP-binding</keyword>
<dbReference type="Gene3D" id="3.40.50.20">
    <property type="match status" value="1"/>
</dbReference>
<evidence type="ECO:0000313" key="3">
    <source>
        <dbReference type="EMBL" id="ELY56083.1"/>
    </source>
</evidence>
<dbReference type="STRING" id="1227497.C491_14077"/>
<dbReference type="Pfam" id="PF08443">
    <property type="entry name" value="RimK"/>
    <property type="match status" value="1"/>
</dbReference>
<sequence>MDDNSVRVGVLSFHDSKESKAICNAVEELGHEPVWLRENNVLLRFTDGTFVLEPDVDVVINRLLLSTATQPVEAVGIANAIARFRPIVNDPNAAALASHKIAAAATMVAAGVPIPETALAMGTTTVGRVGPTFGEEFVYKTIVGTHGGGAWKVRQNDLLTGTVGTRRAFLQELVRADRERTRDLRVYVVDGTVVGAMYRYADEEEWRTNVARGGSVEDATDALPATVEDTATTAASAVGLDCAGVDLIEGEDGWYVLEVNPTAGFRGLFRATGRSPAPVIAKVAVERVGGSVDDELVEQLRATLDDSVPSCVPSEAEPIGSDAPVVGLTERVVVSGTTDTKSVAGRAEPVNARTRIDLQLAAAIGAGPIQVGTTDSVENGRRRRPVVDVVVGVAGTERTVDAIVEDRAGEQYPILLGRDVLAEFRIDVASRYGGRIDESLEE</sequence>
<dbReference type="SUPFAM" id="SSF50630">
    <property type="entry name" value="Acid proteases"/>
    <property type="match status" value="1"/>
</dbReference>
<comment type="caution">
    <text evidence="3">The sequence shown here is derived from an EMBL/GenBank/DDBJ whole genome shotgun (WGS) entry which is preliminary data.</text>
</comment>
<evidence type="ECO:0000313" key="4">
    <source>
        <dbReference type="Proteomes" id="UP000011688"/>
    </source>
</evidence>
<dbReference type="Gene3D" id="2.40.70.10">
    <property type="entry name" value="Acid Proteases"/>
    <property type="match status" value="1"/>
</dbReference>
<dbReference type="Gene3D" id="3.30.470.20">
    <property type="entry name" value="ATP-grasp fold, B domain"/>
    <property type="match status" value="1"/>
</dbReference>
<protein>
    <recommendedName>
        <fullName evidence="2">ATP-grasp domain-containing protein</fullName>
    </recommendedName>
</protein>
<dbReference type="InterPro" id="IPR021109">
    <property type="entry name" value="Peptidase_aspartic_dom_sf"/>
</dbReference>
<dbReference type="eggNOG" id="arCOG01589">
    <property type="taxonomic scope" value="Archaea"/>
</dbReference>
<reference evidence="3 4" key="1">
    <citation type="journal article" date="2014" name="PLoS Genet.">
        <title>Phylogenetically driven sequencing of extremely halophilic archaea reveals strategies for static and dynamic osmo-response.</title>
        <authorList>
            <person name="Becker E.A."/>
            <person name="Seitzer P.M."/>
            <person name="Tritt A."/>
            <person name="Larsen D."/>
            <person name="Krusor M."/>
            <person name="Yao A.I."/>
            <person name="Wu D."/>
            <person name="Madern D."/>
            <person name="Eisen J.A."/>
            <person name="Darling A.E."/>
            <person name="Facciotti M.T."/>
        </authorList>
    </citation>
    <scope>NUCLEOTIDE SEQUENCE [LARGE SCALE GENOMIC DNA]</scope>
    <source>
        <strain evidence="3 4">DSM 10524</strain>
    </source>
</reference>
<keyword evidence="1" id="KW-0547">Nucleotide-binding</keyword>
<name>L9X681_9EURY</name>
<evidence type="ECO:0000256" key="1">
    <source>
        <dbReference type="PROSITE-ProRule" id="PRU00409"/>
    </source>
</evidence>
<dbReference type="Proteomes" id="UP000011688">
    <property type="component" value="Unassembled WGS sequence"/>
</dbReference>
<dbReference type="GO" id="GO:0046872">
    <property type="term" value="F:metal ion binding"/>
    <property type="evidence" value="ECO:0007669"/>
    <property type="project" value="InterPro"/>
</dbReference>
<keyword evidence="4" id="KW-1185">Reference proteome</keyword>
<dbReference type="AlphaFoldDB" id="L9X681"/>
<dbReference type="GO" id="GO:0016879">
    <property type="term" value="F:ligase activity, forming carbon-nitrogen bonds"/>
    <property type="evidence" value="ECO:0007669"/>
    <property type="project" value="TreeGrafter"/>
</dbReference>
<accession>L9X681</accession>
<gene>
    <name evidence="3" type="ORF">C491_14077</name>
</gene>
<dbReference type="PATRIC" id="fig|1227497.3.peg.2871"/>
<evidence type="ECO:0000259" key="2">
    <source>
        <dbReference type="PROSITE" id="PS50975"/>
    </source>
</evidence>
<dbReference type="EMBL" id="AOIB01000028">
    <property type="protein sequence ID" value="ELY56083.1"/>
    <property type="molecule type" value="Genomic_DNA"/>
</dbReference>
<feature type="domain" description="ATP-grasp" evidence="2">
    <location>
        <begin position="104"/>
        <end position="285"/>
    </location>
</feature>
<dbReference type="InterPro" id="IPR011761">
    <property type="entry name" value="ATP-grasp"/>
</dbReference>
<dbReference type="PANTHER" id="PTHR21621:SF0">
    <property type="entry name" value="BETA-CITRYLGLUTAMATE SYNTHASE B-RELATED"/>
    <property type="match status" value="1"/>
</dbReference>
<dbReference type="GO" id="GO:0005737">
    <property type="term" value="C:cytoplasm"/>
    <property type="evidence" value="ECO:0007669"/>
    <property type="project" value="TreeGrafter"/>
</dbReference>
<dbReference type="GO" id="GO:0005524">
    <property type="term" value="F:ATP binding"/>
    <property type="evidence" value="ECO:0007669"/>
    <property type="project" value="UniProtKB-UniRule"/>
</dbReference>
<dbReference type="InterPro" id="IPR013651">
    <property type="entry name" value="ATP-grasp_RimK-type"/>
</dbReference>
<dbReference type="RefSeq" id="WP_005557313.1">
    <property type="nucleotide sequence ID" value="NZ_AOIB01000028.1"/>
</dbReference>
<proteinExistence type="predicted"/>
<dbReference type="SUPFAM" id="SSF56059">
    <property type="entry name" value="Glutathione synthetase ATP-binding domain-like"/>
    <property type="match status" value="1"/>
</dbReference>
<dbReference type="OrthoDB" id="200216at2157"/>
<organism evidence="3 4">
    <name type="scientific">Natronococcus amylolyticus DSM 10524</name>
    <dbReference type="NCBI Taxonomy" id="1227497"/>
    <lineage>
        <taxon>Archaea</taxon>
        <taxon>Methanobacteriati</taxon>
        <taxon>Methanobacteriota</taxon>
        <taxon>Stenosarchaea group</taxon>
        <taxon>Halobacteria</taxon>
        <taxon>Halobacteriales</taxon>
        <taxon>Natrialbaceae</taxon>
        <taxon>Natronococcus</taxon>
    </lineage>
</organism>
<dbReference type="PANTHER" id="PTHR21621">
    <property type="entry name" value="RIBOSOMAL PROTEIN S6 MODIFICATION PROTEIN"/>
    <property type="match status" value="1"/>
</dbReference>
<dbReference type="PROSITE" id="PS50975">
    <property type="entry name" value="ATP_GRASP"/>
    <property type="match status" value="1"/>
</dbReference>